<accession>A0A0F9P3M2</accession>
<comment type="caution">
    <text evidence="1">The sequence shown here is derived from an EMBL/GenBank/DDBJ whole genome shotgun (WGS) entry which is preliminary data.</text>
</comment>
<gene>
    <name evidence="1" type="ORF">LCGC14_1262490</name>
</gene>
<reference evidence="1" key="1">
    <citation type="journal article" date="2015" name="Nature">
        <title>Complex archaea that bridge the gap between prokaryotes and eukaryotes.</title>
        <authorList>
            <person name="Spang A."/>
            <person name="Saw J.H."/>
            <person name="Jorgensen S.L."/>
            <person name="Zaremba-Niedzwiedzka K."/>
            <person name="Martijn J."/>
            <person name="Lind A.E."/>
            <person name="van Eijk R."/>
            <person name="Schleper C."/>
            <person name="Guy L."/>
            <person name="Ettema T.J."/>
        </authorList>
    </citation>
    <scope>NUCLEOTIDE SEQUENCE</scope>
</reference>
<evidence type="ECO:0000313" key="1">
    <source>
        <dbReference type="EMBL" id="KKM88077.1"/>
    </source>
</evidence>
<sequence length="66" mass="7685">MFHKDFVQDQLVMICRLDNSGREYKAKVVGKSISGLIDHYIVEMLEPIPDYEWTHCTIPESCLDLI</sequence>
<dbReference type="EMBL" id="LAZR01007011">
    <property type="protein sequence ID" value="KKM88077.1"/>
    <property type="molecule type" value="Genomic_DNA"/>
</dbReference>
<proteinExistence type="predicted"/>
<dbReference type="AlphaFoldDB" id="A0A0F9P3M2"/>
<protein>
    <submittedName>
        <fullName evidence="1">Uncharacterized protein</fullName>
    </submittedName>
</protein>
<organism evidence="1">
    <name type="scientific">marine sediment metagenome</name>
    <dbReference type="NCBI Taxonomy" id="412755"/>
    <lineage>
        <taxon>unclassified sequences</taxon>
        <taxon>metagenomes</taxon>
        <taxon>ecological metagenomes</taxon>
    </lineage>
</organism>
<name>A0A0F9P3M2_9ZZZZ</name>